<comment type="caution">
    <text evidence="1">The sequence shown here is derived from an EMBL/GenBank/DDBJ whole genome shotgun (WGS) entry which is preliminary data.</text>
</comment>
<protein>
    <submittedName>
        <fullName evidence="1">HEAT repeat domain-containing protein</fullName>
    </submittedName>
</protein>
<accession>A0ABW9KM45</accession>
<dbReference type="PANTHER" id="PTHR12697">
    <property type="entry name" value="PBS LYASE HEAT-LIKE PROTEIN"/>
    <property type="match status" value="1"/>
</dbReference>
<proteinExistence type="predicted"/>
<dbReference type="SMART" id="SM00567">
    <property type="entry name" value="EZ_HEAT"/>
    <property type="match status" value="4"/>
</dbReference>
<organism evidence="1 2">
    <name type="scientific">Terriglobus aquaticus</name>
    <dbReference type="NCBI Taxonomy" id="940139"/>
    <lineage>
        <taxon>Bacteria</taxon>
        <taxon>Pseudomonadati</taxon>
        <taxon>Acidobacteriota</taxon>
        <taxon>Terriglobia</taxon>
        <taxon>Terriglobales</taxon>
        <taxon>Acidobacteriaceae</taxon>
        <taxon>Terriglobus</taxon>
    </lineage>
</organism>
<name>A0ABW9KM45_9BACT</name>
<reference evidence="1 2" key="1">
    <citation type="submission" date="2024-12" db="EMBL/GenBank/DDBJ databases">
        <authorList>
            <person name="Lee Y."/>
        </authorList>
    </citation>
    <scope>NUCLEOTIDE SEQUENCE [LARGE SCALE GENOMIC DNA]</scope>
    <source>
        <strain evidence="1 2">03SUJ4</strain>
    </source>
</reference>
<dbReference type="PANTHER" id="PTHR12697:SF5">
    <property type="entry name" value="DEOXYHYPUSINE HYDROXYLASE"/>
    <property type="match status" value="1"/>
</dbReference>
<dbReference type="InterPro" id="IPR011989">
    <property type="entry name" value="ARM-like"/>
</dbReference>
<dbReference type="SUPFAM" id="SSF48371">
    <property type="entry name" value="ARM repeat"/>
    <property type="match status" value="1"/>
</dbReference>
<dbReference type="EMBL" id="JBJYXY010000001">
    <property type="protein sequence ID" value="MFN2976865.1"/>
    <property type="molecule type" value="Genomic_DNA"/>
</dbReference>
<evidence type="ECO:0000313" key="2">
    <source>
        <dbReference type="Proteomes" id="UP001634747"/>
    </source>
</evidence>
<gene>
    <name evidence="1" type="ORF">ACK2TP_13930</name>
</gene>
<evidence type="ECO:0000313" key="1">
    <source>
        <dbReference type="EMBL" id="MFN2976865.1"/>
    </source>
</evidence>
<dbReference type="InterPro" id="IPR004155">
    <property type="entry name" value="PBS_lyase_HEAT"/>
</dbReference>
<dbReference type="InterPro" id="IPR016024">
    <property type="entry name" value="ARM-type_fold"/>
</dbReference>
<dbReference type="Gene3D" id="1.25.10.10">
    <property type="entry name" value="Leucine-rich Repeat Variant"/>
    <property type="match status" value="1"/>
</dbReference>
<dbReference type="RefSeq" id="WP_263414951.1">
    <property type="nucleotide sequence ID" value="NZ_BAABBH010000001.1"/>
</dbReference>
<dbReference type="Proteomes" id="UP001634747">
    <property type="component" value="Unassembled WGS sequence"/>
</dbReference>
<sequence>MRRLLLFAALALPIAAQQPQLQNGTLTTASAMDPQTELTHLQSGNTTAWLAYTVPTTHRIEDYSNDTTYLEGEHYDHDSDRRSTSTSSDRVLILLRVADHTLSNVRIANPNRKLDAGGTRVIYLPAVDPAHSIAMLQSLAERANSDRLRDGAILAVSVHQSPATVPALTALAAPSHDLALREKAAFWLSTQHGPEALPILDRFARDDKDDRFREKLTFDLTLVHQPAAAQTLIHMAHQDPAPQVRKQAQFWMAQIATRIGTKNVADDLGNTADNDPDSSIRKSAVFSLTQLPNGEGTPKLIQLAQTSKDPAVRKQAVFWLGQSSDPRALDYLTKLIQQ</sequence>
<keyword evidence="2" id="KW-1185">Reference proteome</keyword>
<dbReference type="Pfam" id="PF13646">
    <property type="entry name" value="HEAT_2"/>
    <property type="match status" value="1"/>
</dbReference>